<reference evidence="5 6" key="1">
    <citation type="journal article" date="2015" name="Genome Announc.">
        <title>Expanding the biotechnology potential of lactobacilli through comparative genomics of 213 strains and associated genera.</title>
        <authorList>
            <person name="Sun Z."/>
            <person name="Harris H.M."/>
            <person name="McCann A."/>
            <person name="Guo C."/>
            <person name="Argimon S."/>
            <person name="Zhang W."/>
            <person name="Yang X."/>
            <person name="Jeffery I.B."/>
            <person name="Cooney J.C."/>
            <person name="Kagawa T.F."/>
            <person name="Liu W."/>
            <person name="Song Y."/>
            <person name="Salvetti E."/>
            <person name="Wrobel A."/>
            <person name="Rasinkangas P."/>
            <person name="Parkhill J."/>
            <person name="Rea M.C."/>
            <person name="O'Sullivan O."/>
            <person name="Ritari J."/>
            <person name="Douillard F.P."/>
            <person name="Paul Ross R."/>
            <person name="Yang R."/>
            <person name="Briner A.E."/>
            <person name="Felis G.E."/>
            <person name="de Vos W.M."/>
            <person name="Barrangou R."/>
            <person name="Klaenhammer T.R."/>
            <person name="Caufield P.W."/>
            <person name="Cui Y."/>
            <person name="Zhang H."/>
            <person name="O'Toole P.W."/>
        </authorList>
    </citation>
    <scope>NUCLEOTIDE SEQUENCE [LARGE SCALE GENOMIC DNA]</scope>
    <source>
        <strain evidence="5 6">DSM 16991</strain>
    </source>
</reference>
<evidence type="ECO:0000313" key="6">
    <source>
        <dbReference type="Proteomes" id="UP000050949"/>
    </source>
</evidence>
<keyword evidence="4" id="KW-1133">Transmembrane helix</keyword>
<dbReference type="Pfam" id="PF13641">
    <property type="entry name" value="Glyco_tranf_2_3"/>
    <property type="match status" value="1"/>
</dbReference>
<feature type="transmembrane region" description="Helical" evidence="4">
    <location>
        <begin position="429"/>
        <end position="451"/>
    </location>
</feature>
<feature type="transmembrane region" description="Helical" evidence="4">
    <location>
        <begin position="12"/>
        <end position="32"/>
    </location>
</feature>
<dbReference type="Proteomes" id="UP000050949">
    <property type="component" value="Unassembled WGS sequence"/>
</dbReference>
<evidence type="ECO:0000256" key="4">
    <source>
        <dbReference type="SAM" id="Phobius"/>
    </source>
</evidence>
<dbReference type="SUPFAM" id="SSF53448">
    <property type="entry name" value="Nucleotide-diphospho-sugar transferases"/>
    <property type="match status" value="1"/>
</dbReference>
<gene>
    <name evidence="5" type="ORF">FC91_GL001251</name>
</gene>
<name>A0A0R1X4I8_9LACO</name>
<sequence length="470" mass="53820">MIKHWSRLDFGALAIYLLVVIGGPIAILASIADSFAPFIQHFGWFLFLLVISISTWVLLLTMYYIFLTIFGFGRARRDYPLAAPRSRFLVLIPAHNEETVLGATLANLKQIDYPRALYRIVVISDQSTDETAAIARQFGAQVIDTNRRLFRRVGVGKPAALQYGLDTLANTGQLRAADYVLVLDADNFADPSILRELNSQFMAKPYTAIQAYLDSKNDDRLLSLGYAMSYWTMNRFFQLSKYRLGLDNSIGGTGFAVNVDWLVAHDGFQSRSLTEDLEMEIRIVESGGSVGWNHWTRIYDEKPEHLRASMVQRYRWSRGHWYTAFHNVGPLLAHFFKSGDVRYLDQINYLFSMRQNIQYLLALIFVLGWGISWVVPQGGAYPMWLADVERSYFVPMTLINWAILLEGFLPMIAGYWYDAPHRLAQLPKALVAFYWFSLTYLADQLVGLATFPNQQTWSHTRHALTTPHRH</sequence>
<feature type="transmembrane region" description="Helical" evidence="4">
    <location>
        <begin position="44"/>
        <end position="67"/>
    </location>
</feature>
<dbReference type="GO" id="GO:0016757">
    <property type="term" value="F:glycosyltransferase activity"/>
    <property type="evidence" value="ECO:0007669"/>
    <property type="project" value="UniProtKB-KW"/>
</dbReference>
<dbReference type="InterPro" id="IPR029044">
    <property type="entry name" value="Nucleotide-diphossugar_trans"/>
</dbReference>
<evidence type="ECO:0000313" key="5">
    <source>
        <dbReference type="EMBL" id="KRM24881.1"/>
    </source>
</evidence>
<dbReference type="RefSeq" id="WP_051225122.1">
    <property type="nucleotide sequence ID" value="NZ_AUEH01000006.1"/>
</dbReference>
<comment type="caution">
    <text evidence="5">The sequence shown here is derived from an EMBL/GenBank/DDBJ whole genome shotgun (WGS) entry which is preliminary data.</text>
</comment>
<proteinExistence type="inferred from homology"/>
<protein>
    <submittedName>
        <fullName evidence="5">Glycosyl transferase family protein</fullName>
    </submittedName>
</protein>
<organism evidence="5 6">
    <name type="scientific">Schleiferilactobacillus harbinensis DSM 16991</name>
    <dbReference type="NCBI Taxonomy" id="1122147"/>
    <lineage>
        <taxon>Bacteria</taxon>
        <taxon>Bacillati</taxon>
        <taxon>Bacillota</taxon>
        <taxon>Bacilli</taxon>
        <taxon>Lactobacillales</taxon>
        <taxon>Lactobacillaceae</taxon>
        <taxon>Schleiferilactobacillus</taxon>
    </lineage>
</organism>
<evidence type="ECO:0000256" key="1">
    <source>
        <dbReference type="ARBA" id="ARBA00006739"/>
    </source>
</evidence>
<keyword evidence="3 5" id="KW-0808">Transferase</keyword>
<dbReference type="PANTHER" id="PTHR43630">
    <property type="entry name" value="POLY-BETA-1,6-N-ACETYL-D-GLUCOSAMINE SYNTHASE"/>
    <property type="match status" value="1"/>
</dbReference>
<dbReference type="Gene3D" id="3.90.550.10">
    <property type="entry name" value="Spore Coat Polysaccharide Biosynthesis Protein SpsA, Chain A"/>
    <property type="match status" value="1"/>
</dbReference>
<dbReference type="PATRIC" id="fig|1122147.4.peg.1295"/>
<dbReference type="EMBL" id="AZFW01000129">
    <property type="protein sequence ID" value="KRM24881.1"/>
    <property type="molecule type" value="Genomic_DNA"/>
</dbReference>
<feature type="transmembrane region" description="Helical" evidence="4">
    <location>
        <begin position="398"/>
        <end position="417"/>
    </location>
</feature>
<dbReference type="PANTHER" id="PTHR43630:SF1">
    <property type="entry name" value="POLY-BETA-1,6-N-ACETYL-D-GLUCOSAMINE SYNTHASE"/>
    <property type="match status" value="1"/>
</dbReference>
<comment type="similarity">
    <text evidence="1">Belongs to the glycosyltransferase 2 family.</text>
</comment>
<keyword evidence="4" id="KW-0472">Membrane</keyword>
<keyword evidence="2" id="KW-0328">Glycosyltransferase</keyword>
<evidence type="ECO:0000256" key="3">
    <source>
        <dbReference type="ARBA" id="ARBA00022679"/>
    </source>
</evidence>
<dbReference type="OrthoDB" id="9797391at2"/>
<keyword evidence="4" id="KW-0812">Transmembrane</keyword>
<dbReference type="AlphaFoldDB" id="A0A0R1X4I8"/>
<dbReference type="CDD" id="cd06438">
    <property type="entry name" value="EpsO_like"/>
    <property type="match status" value="1"/>
</dbReference>
<feature type="transmembrane region" description="Helical" evidence="4">
    <location>
        <begin position="359"/>
        <end position="378"/>
    </location>
</feature>
<dbReference type="eggNOG" id="COG1215">
    <property type="taxonomic scope" value="Bacteria"/>
</dbReference>
<accession>A0A0R1X4I8</accession>
<evidence type="ECO:0000256" key="2">
    <source>
        <dbReference type="ARBA" id="ARBA00022676"/>
    </source>
</evidence>